<organism evidence="1 2">
    <name type="scientific">Bacillus cereus</name>
    <dbReference type="NCBI Taxonomy" id="1396"/>
    <lineage>
        <taxon>Bacteria</taxon>
        <taxon>Bacillati</taxon>
        <taxon>Bacillota</taxon>
        <taxon>Bacilli</taxon>
        <taxon>Bacillales</taxon>
        <taxon>Bacillaceae</taxon>
        <taxon>Bacillus</taxon>
        <taxon>Bacillus cereus group</taxon>
    </lineage>
</organism>
<accession>A0A9X0MK87</accession>
<proteinExistence type="predicted"/>
<name>A0A9X0MK87_BACCE</name>
<dbReference type="Proteomes" id="UP000075476">
    <property type="component" value="Unassembled WGS sequence"/>
</dbReference>
<dbReference type="RefSeq" id="WP_061662664.1">
    <property type="nucleotide sequence ID" value="NZ_LOMO01000001.1"/>
</dbReference>
<reference evidence="1 2" key="1">
    <citation type="submission" date="2015-12" db="EMBL/GenBank/DDBJ databases">
        <title>Bacillus cereus Group isolate.</title>
        <authorList>
            <person name="Kovac J."/>
        </authorList>
    </citation>
    <scope>NUCLEOTIDE SEQUENCE [LARGE SCALE GENOMIC DNA]</scope>
    <source>
        <strain evidence="1 2">FSL K6-0073</strain>
    </source>
</reference>
<evidence type="ECO:0000313" key="1">
    <source>
        <dbReference type="EMBL" id="KXY51329.1"/>
    </source>
</evidence>
<evidence type="ECO:0000313" key="2">
    <source>
        <dbReference type="Proteomes" id="UP000075476"/>
    </source>
</evidence>
<dbReference type="EMBL" id="LOMO01000001">
    <property type="protein sequence ID" value="KXY51329.1"/>
    <property type="molecule type" value="Genomic_DNA"/>
</dbReference>
<comment type="caution">
    <text evidence="1">The sequence shown here is derived from an EMBL/GenBank/DDBJ whole genome shotgun (WGS) entry which is preliminary data.</text>
</comment>
<gene>
    <name evidence="1" type="ORF">AT268_33145</name>
</gene>
<sequence length="195" mass="23032">MTEKTQIKKDFESMMSNMLQALANSTNNEMVRKYNQEILTTILKYEKFLKDPSTFDSLINHELSEILDVCVLNLHPELEGNSFYRMSFLYQHYQFIELHLENFIEQAEGSPCSTDKAKWIIENYRAFIISEEIPTFKVEKKDWWKPKFGTGEQWMNLCNSLQGLYYGKPIKYLEAIQDLMEALEKNKIAEQENEG</sequence>
<protein>
    <submittedName>
        <fullName evidence="1">Uncharacterized protein</fullName>
    </submittedName>
</protein>
<dbReference type="AlphaFoldDB" id="A0A9X0MK87"/>